<evidence type="ECO:0000313" key="1">
    <source>
        <dbReference type="EMBL" id="CAN0377658.1"/>
    </source>
</evidence>
<feature type="non-terminal residue" evidence="1">
    <location>
        <position position="1"/>
    </location>
</feature>
<organism evidence="1 2">
    <name type="scientific">Rangifer tarandus platyrhynchus</name>
    <name type="common">Svalbard reindeer</name>
    <dbReference type="NCBI Taxonomy" id="3082113"/>
    <lineage>
        <taxon>Eukaryota</taxon>
        <taxon>Metazoa</taxon>
        <taxon>Chordata</taxon>
        <taxon>Craniata</taxon>
        <taxon>Vertebrata</taxon>
        <taxon>Euteleostomi</taxon>
        <taxon>Mammalia</taxon>
        <taxon>Eutheria</taxon>
        <taxon>Laurasiatheria</taxon>
        <taxon>Artiodactyla</taxon>
        <taxon>Ruminantia</taxon>
        <taxon>Pecora</taxon>
        <taxon>Cervidae</taxon>
        <taxon>Odocoileinae</taxon>
        <taxon>Rangifer</taxon>
    </lineage>
</organism>
<gene>
    <name evidence="1" type="ORF">MRATA1EN22A_LOCUS16930</name>
</gene>
<accession>A0AC59ZCU7</accession>
<feature type="non-terminal residue" evidence="1">
    <location>
        <position position="65"/>
    </location>
</feature>
<reference evidence="1" key="1">
    <citation type="submission" date="2023-05" db="EMBL/GenBank/DDBJ databases">
        <authorList>
            <consortium name="ELIXIR-Norway"/>
        </authorList>
    </citation>
    <scope>NUCLEOTIDE SEQUENCE</scope>
</reference>
<dbReference type="EMBL" id="OX596112">
    <property type="protein sequence ID" value="CAN0377658.1"/>
    <property type="molecule type" value="Genomic_DNA"/>
</dbReference>
<name>A0AC59ZCU7_RANTA</name>
<proteinExistence type="predicted"/>
<protein>
    <submittedName>
        <fullName evidence="1">Uncharacterized protein</fullName>
    </submittedName>
</protein>
<sequence>PARRRPSTAGAQLGESSPGRSRTQRKPSAREVTRGPSCWRPGQQKTNSAESSHGSASDSRRPPLK</sequence>
<reference evidence="1" key="2">
    <citation type="submission" date="2025-03" db="EMBL/GenBank/DDBJ databases">
        <authorList>
            <consortium name="ELIXIR-Norway"/>
            <consortium name="Elixir Norway"/>
        </authorList>
    </citation>
    <scope>NUCLEOTIDE SEQUENCE</scope>
</reference>
<evidence type="ECO:0000313" key="2">
    <source>
        <dbReference type="Proteomes" id="UP001162501"/>
    </source>
</evidence>
<dbReference type="Proteomes" id="UP001162501">
    <property type="component" value="Chromosome 28"/>
</dbReference>